<feature type="transmembrane region" description="Helical" evidence="1">
    <location>
        <begin position="94"/>
        <end position="115"/>
    </location>
</feature>
<evidence type="ECO:0000256" key="1">
    <source>
        <dbReference type="SAM" id="Phobius"/>
    </source>
</evidence>
<reference evidence="2 4" key="2">
    <citation type="submission" date="2018-11" db="EMBL/GenBank/DDBJ databases">
        <authorList>
            <consortium name="Pathogen Informatics"/>
        </authorList>
    </citation>
    <scope>NUCLEOTIDE SEQUENCE [LARGE SCALE GENOMIC DNA]</scope>
</reference>
<name>A0A0N4UKI9_DRAME</name>
<dbReference type="Proteomes" id="UP000038040">
    <property type="component" value="Unplaced"/>
</dbReference>
<evidence type="ECO:0000313" key="3">
    <source>
        <dbReference type="Proteomes" id="UP000038040"/>
    </source>
</evidence>
<dbReference type="EMBL" id="UYYG01001211">
    <property type="protein sequence ID" value="VDN60346.1"/>
    <property type="molecule type" value="Genomic_DNA"/>
</dbReference>
<feature type="transmembrane region" description="Helical" evidence="1">
    <location>
        <begin position="30"/>
        <end position="56"/>
    </location>
</feature>
<keyword evidence="1" id="KW-1133">Transmembrane helix</keyword>
<keyword evidence="1" id="KW-0472">Membrane</keyword>
<organism evidence="3 5">
    <name type="scientific">Dracunculus medinensis</name>
    <name type="common">Guinea worm</name>
    <dbReference type="NCBI Taxonomy" id="318479"/>
    <lineage>
        <taxon>Eukaryota</taxon>
        <taxon>Metazoa</taxon>
        <taxon>Ecdysozoa</taxon>
        <taxon>Nematoda</taxon>
        <taxon>Chromadorea</taxon>
        <taxon>Rhabditida</taxon>
        <taxon>Spirurina</taxon>
        <taxon>Dracunculoidea</taxon>
        <taxon>Dracunculidae</taxon>
        <taxon>Dracunculus</taxon>
    </lineage>
</organism>
<evidence type="ECO:0000313" key="2">
    <source>
        <dbReference type="EMBL" id="VDN60346.1"/>
    </source>
</evidence>
<dbReference type="AlphaFoldDB" id="A0A0N4UKI9"/>
<evidence type="ECO:0000313" key="5">
    <source>
        <dbReference type="WBParaSite" id="DME_0000825801-mRNA-1"/>
    </source>
</evidence>
<sequence length="170" mass="19799">MGKFVIRFQKLTGCSVLNIPERIWKIFIRFIYVHLIFATLLLVFGTACFCIGVEYSRMYDEVNCSTGINIWIPFLNLVVSFTGLLMIRLPHMHWASFIHFFGLCFILIIMLIPLANNILISIRWLRKAEKAPDEWALNFFVIDLVLTSVVLTNGLFFVFLFLIKNSKKKI</sequence>
<protein>
    <submittedName>
        <fullName evidence="5">DUF805 domain-containing protein</fullName>
    </submittedName>
</protein>
<evidence type="ECO:0000313" key="4">
    <source>
        <dbReference type="Proteomes" id="UP000274756"/>
    </source>
</evidence>
<dbReference type="OrthoDB" id="5771867at2759"/>
<proteinExistence type="predicted"/>
<dbReference type="Proteomes" id="UP000274756">
    <property type="component" value="Unassembled WGS sequence"/>
</dbReference>
<gene>
    <name evidence="2" type="ORF">DME_LOCUS10319</name>
</gene>
<reference evidence="5" key="1">
    <citation type="submission" date="2017-02" db="UniProtKB">
        <authorList>
            <consortium name="WormBaseParasite"/>
        </authorList>
    </citation>
    <scope>IDENTIFICATION</scope>
</reference>
<dbReference type="WBParaSite" id="DME_0000825801-mRNA-1">
    <property type="protein sequence ID" value="DME_0000825801-mRNA-1"/>
    <property type="gene ID" value="DME_0000825801"/>
</dbReference>
<accession>A0A0N4UKI9</accession>
<feature type="transmembrane region" description="Helical" evidence="1">
    <location>
        <begin position="135"/>
        <end position="163"/>
    </location>
</feature>
<keyword evidence="1" id="KW-0812">Transmembrane</keyword>
<keyword evidence="4" id="KW-1185">Reference proteome</keyword>
<feature type="transmembrane region" description="Helical" evidence="1">
    <location>
        <begin position="68"/>
        <end position="87"/>
    </location>
</feature>